<dbReference type="Gene3D" id="1.20.120.1750">
    <property type="match status" value="1"/>
</dbReference>
<dbReference type="OrthoDB" id="10009520at2759"/>
<gene>
    <name evidence="10" type="ORF">BDV29DRAFT_199309</name>
</gene>
<keyword evidence="11" id="KW-1185">Reference proteome</keyword>
<keyword evidence="3" id="KW-0808">Transferase</keyword>
<dbReference type="CDD" id="cd20335">
    <property type="entry name" value="BRcat_RBR"/>
    <property type="match status" value="1"/>
</dbReference>
<evidence type="ECO:0000256" key="8">
    <source>
        <dbReference type="ARBA" id="ARBA00022833"/>
    </source>
</evidence>
<dbReference type="SUPFAM" id="SSF57850">
    <property type="entry name" value="RING/U-box"/>
    <property type="match status" value="1"/>
</dbReference>
<dbReference type="InterPro" id="IPR031127">
    <property type="entry name" value="E3_UB_ligase_RBR"/>
</dbReference>
<evidence type="ECO:0000256" key="3">
    <source>
        <dbReference type="ARBA" id="ARBA00022679"/>
    </source>
</evidence>
<dbReference type="InterPro" id="IPR044066">
    <property type="entry name" value="TRIAD_supradom"/>
</dbReference>
<name>A0A5N5WJ67_9EURO</name>
<dbReference type="CDD" id="cd22584">
    <property type="entry name" value="Rcat_RBR_unk"/>
    <property type="match status" value="1"/>
</dbReference>
<keyword evidence="6" id="KW-0863">Zinc-finger</keyword>
<keyword evidence="8" id="KW-0862">Zinc</keyword>
<evidence type="ECO:0000256" key="2">
    <source>
        <dbReference type="ARBA" id="ARBA00012251"/>
    </source>
</evidence>
<evidence type="ECO:0000256" key="1">
    <source>
        <dbReference type="ARBA" id="ARBA00001798"/>
    </source>
</evidence>
<dbReference type="PROSITE" id="PS51873">
    <property type="entry name" value="TRIAD"/>
    <property type="match status" value="1"/>
</dbReference>
<keyword evidence="7" id="KW-0833">Ubl conjugation pathway</keyword>
<evidence type="ECO:0000256" key="5">
    <source>
        <dbReference type="ARBA" id="ARBA00022737"/>
    </source>
</evidence>
<dbReference type="InterPro" id="IPR002867">
    <property type="entry name" value="IBR_dom"/>
</dbReference>
<dbReference type="Proteomes" id="UP000326565">
    <property type="component" value="Unassembled WGS sequence"/>
</dbReference>
<organism evidence="10 11">
    <name type="scientific">Aspergillus leporis</name>
    <dbReference type="NCBI Taxonomy" id="41062"/>
    <lineage>
        <taxon>Eukaryota</taxon>
        <taxon>Fungi</taxon>
        <taxon>Dikarya</taxon>
        <taxon>Ascomycota</taxon>
        <taxon>Pezizomycotina</taxon>
        <taxon>Eurotiomycetes</taxon>
        <taxon>Eurotiomycetidae</taxon>
        <taxon>Eurotiales</taxon>
        <taxon>Aspergillaceae</taxon>
        <taxon>Aspergillus</taxon>
        <taxon>Aspergillus subgen. Circumdati</taxon>
    </lineage>
</organism>
<feature type="domain" description="RING-type" evidence="9">
    <location>
        <begin position="157"/>
        <end position="351"/>
    </location>
</feature>
<dbReference type="EC" id="2.3.2.31" evidence="2"/>
<keyword evidence="5" id="KW-0677">Repeat</keyword>
<dbReference type="GO" id="GO:0016567">
    <property type="term" value="P:protein ubiquitination"/>
    <property type="evidence" value="ECO:0007669"/>
    <property type="project" value="InterPro"/>
</dbReference>
<comment type="catalytic activity">
    <reaction evidence="1">
        <text>[E2 ubiquitin-conjugating enzyme]-S-ubiquitinyl-L-cysteine + [acceptor protein]-L-lysine = [E2 ubiquitin-conjugating enzyme]-L-cysteine + [acceptor protein]-N(6)-ubiquitinyl-L-lysine.</text>
        <dbReference type="EC" id="2.3.2.31"/>
    </reaction>
</comment>
<dbReference type="Pfam" id="PF01485">
    <property type="entry name" value="IBR"/>
    <property type="match status" value="1"/>
</dbReference>
<keyword evidence="4" id="KW-0479">Metal-binding</keyword>
<sequence>MALLQQLEEINCFNENQKNKCRADSVQDIDLAISTFQREVQAQIDLLNGLKLAHSIAHAVNTDGRAISEIRNGETQAENDRHLAMRMSGGDPELENPPPYREVNPGYPVQQRKSLHIAINRFGGKTAIELESDSDEGGPSRTYAERQEYGLEKLSRKEVQCCVCCDSFRPHEIVHLECGDEYCTDCVKSLFMRATKDQTLFPPRCCRRHIPLPLISTKMSTEELDTFKNVEIEFSTTDRTYCSNIQCGRFILPTNITADKAECNYCGSSTCAMCKSAFHNDDCPEDTSLKATLDLAASQGWQRCFACKAVVQLGRGCYHITCNCGAQFCYLCGLRWKTCPCQRWHEHNLMTRAEEVVDREAVDPLPEQERQRRVVQVQEDLLNTHECQHSGRFQRIDHGGRRGFQCEMCEDRHWKFILQCRRCHLRVCQDCRMHRV</sequence>
<evidence type="ECO:0000313" key="11">
    <source>
        <dbReference type="Proteomes" id="UP000326565"/>
    </source>
</evidence>
<dbReference type="GO" id="GO:0061630">
    <property type="term" value="F:ubiquitin protein ligase activity"/>
    <property type="evidence" value="ECO:0007669"/>
    <property type="project" value="UniProtKB-EC"/>
</dbReference>
<evidence type="ECO:0000256" key="7">
    <source>
        <dbReference type="ARBA" id="ARBA00022786"/>
    </source>
</evidence>
<evidence type="ECO:0000259" key="9">
    <source>
        <dbReference type="PROSITE" id="PS51873"/>
    </source>
</evidence>
<dbReference type="SMART" id="SM00647">
    <property type="entry name" value="IBR"/>
    <property type="match status" value="1"/>
</dbReference>
<protein>
    <recommendedName>
        <fullName evidence="2">RBR-type E3 ubiquitin transferase</fullName>
        <ecNumber evidence="2">2.3.2.31</ecNumber>
    </recommendedName>
</protein>
<proteinExistence type="predicted"/>
<dbReference type="EMBL" id="ML732387">
    <property type="protein sequence ID" value="KAB8068528.1"/>
    <property type="molecule type" value="Genomic_DNA"/>
</dbReference>
<reference evidence="10 11" key="1">
    <citation type="submission" date="2019-04" db="EMBL/GenBank/DDBJ databases">
        <title>Friends and foes A comparative genomics study of 23 Aspergillus species from section Flavi.</title>
        <authorList>
            <consortium name="DOE Joint Genome Institute"/>
            <person name="Kjaerbolling I."/>
            <person name="Vesth T."/>
            <person name="Frisvad J.C."/>
            <person name="Nybo J.L."/>
            <person name="Theobald S."/>
            <person name="Kildgaard S."/>
            <person name="Isbrandt T."/>
            <person name="Kuo A."/>
            <person name="Sato A."/>
            <person name="Lyhne E.K."/>
            <person name="Kogle M.E."/>
            <person name="Wiebenga A."/>
            <person name="Kun R.S."/>
            <person name="Lubbers R.J."/>
            <person name="Makela M.R."/>
            <person name="Barry K."/>
            <person name="Chovatia M."/>
            <person name="Clum A."/>
            <person name="Daum C."/>
            <person name="Haridas S."/>
            <person name="He G."/>
            <person name="LaButti K."/>
            <person name="Lipzen A."/>
            <person name="Mondo S."/>
            <person name="Riley R."/>
            <person name="Salamov A."/>
            <person name="Simmons B.A."/>
            <person name="Magnuson J.K."/>
            <person name="Henrissat B."/>
            <person name="Mortensen U.H."/>
            <person name="Larsen T.O."/>
            <person name="Devries R.P."/>
            <person name="Grigoriev I.V."/>
            <person name="Machida M."/>
            <person name="Baker S.E."/>
            <person name="Andersen M.R."/>
        </authorList>
    </citation>
    <scope>NUCLEOTIDE SEQUENCE [LARGE SCALE GENOMIC DNA]</scope>
    <source>
        <strain evidence="10 11">CBS 151.66</strain>
    </source>
</reference>
<evidence type="ECO:0000313" key="10">
    <source>
        <dbReference type="EMBL" id="KAB8068528.1"/>
    </source>
</evidence>
<dbReference type="PANTHER" id="PTHR11685">
    <property type="entry name" value="RBR FAMILY RING FINGER AND IBR DOMAIN-CONTAINING"/>
    <property type="match status" value="1"/>
</dbReference>
<dbReference type="GO" id="GO:0008270">
    <property type="term" value="F:zinc ion binding"/>
    <property type="evidence" value="ECO:0007669"/>
    <property type="project" value="UniProtKB-KW"/>
</dbReference>
<accession>A0A5N5WJ67</accession>
<evidence type="ECO:0000256" key="4">
    <source>
        <dbReference type="ARBA" id="ARBA00022723"/>
    </source>
</evidence>
<dbReference type="AlphaFoldDB" id="A0A5N5WJ67"/>
<evidence type="ECO:0000256" key="6">
    <source>
        <dbReference type="ARBA" id="ARBA00022771"/>
    </source>
</evidence>